<keyword evidence="5 9" id="KW-1133">Transmembrane helix</keyword>
<evidence type="ECO:0000256" key="1">
    <source>
        <dbReference type="ARBA" id="ARBA00004141"/>
    </source>
</evidence>
<evidence type="ECO:0000313" key="11">
    <source>
        <dbReference type="Proteomes" id="UP000585474"/>
    </source>
</evidence>
<dbReference type="OrthoDB" id="1388414at2759"/>
<dbReference type="PANTHER" id="PTHR31942:SF62">
    <property type="entry name" value="MLO-LIKE PROTEIN"/>
    <property type="match status" value="1"/>
</dbReference>
<dbReference type="GO" id="GO:0006952">
    <property type="term" value="P:defense response"/>
    <property type="evidence" value="ECO:0007669"/>
    <property type="project" value="UniProtKB-KW"/>
</dbReference>
<dbReference type="PANTHER" id="PTHR31942">
    <property type="entry name" value="MLO-LIKE PROTEIN 1"/>
    <property type="match status" value="1"/>
</dbReference>
<comment type="similarity">
    <text evidence="2">Belongs to the MLO family.</text>
</comment>
<evidence type="ECO:0000256" key="2">
    <source>
        <dbReference type="ARBA" id="ARBA00006574"/>
    </source>
</evidence>
<proteinExistence type="inferred from homology"/>
<organism evidence="10 11">
    <name type="scientific">Actinidia rufa</name>
    <dbReference type="NCBI Taxonomy" id="165716"/>
    <lineage>
        <taxon>Eukaryota</taxon>
        <taxon>Viridiplantae</taxon>
        <taxon>Streptophyta</taxon>
        <taxon>Embryophyta</taxon>
        <taxon>Tracheophyta</taxon>
        <taxon>Spermatophyta</taxon>
        <taxon>Magnoliopsida</taxon>
        <taxon>eudicotyledons</taxon>
        <taxon>Gunneridae</taxon>
        <taxon>Pentapetalae</taxon>
        <taxon>asterids</taxon>
        <taxon>Ericales</taxon>
        <taxon>Actinidiaceae</taxon>
        <taxon>Actinidia</taxon>
    </lineage>
</organism>
<sequence length="177" mass="19723">MAMFVWSLWESKGPSCFMENHRFIVIRLTFGLVSQFWCSFITFPLYVIVTQMGSRFKKSIVSENVRKSLHGWQRKVKARHGGPPFTHLTATTSTTSLDSVLDEIEIVDAVPSTSGEGSSSICEDTSMVQNQIYEISPSDEKLKVPFCEGPQDSYDDSSDEHSGDIDVNDSSCIVPLA</sequence>
<evidence type="ECO:0000256" key="3">
    <source>
        <dbReference type="ARBA" id="ARBA00022692"/>
    </source>
</evidence>
<keyword evidence="11" id="KW-1185">Reference proteome</keyword>
<dbReference type="AlphaFoldDB" id="A0A7J0E1Z6"/>
<evidence type="ECO:0000256" key="4">
    <source>
        <dbReference type="ARBA" id="ARBA00022821"/>
    </source>
</evidence>
<protein>
    <submittedName>
        <fullName evidence="10">Seven transmembrane MLO family protein</fullName>
    </submittedName>
</protein>
<feature type="region of interest" description="Disordered" evidence="8">
    <location>
        <begin position="142"/>
        <end position="177"/>
    </location>
</feature>
<name>A0A7J0E1Z6_9ERIC</name>
<dbReference type="InterPro" id="IPR004326">
    <property type="entry name" value="Mlo"/>
</dbReference>
<evidence type="ECO:0000256" key="6">
    <source>
        <dbReference type="ARBA" id="ARBA00023136"/>
    </source>
</evidence>
<keyword evidence="4" id="KW-0611">Plant defense</keyword>
<keyword evidence="6 9" id="KW-0472">Membrane</keyword>
<keyword evidence="3 9" id="KW-0812">Transmembrane</keyword>
<evidence type="ECO:0000256" key="7">
    <source>
        <dbReference type="ARBA" id="ARBA00023265"/>
    </source>
</evidence>
<evidence type="ECO:0000256" key="8">
    <source>
        <dbReference type="SAM" id="MobiDB-lite"/>
    </source>
</evidence>
<evidence type="ECO:0000256" key="5">
    <source>
        <dbReference type="ARBA" id="ARBA00022989"/>
    </source>
</evidence>
<reference evidence="10 11" key="1">
    <citation type="submission" date="2019-07" db="EMBL/GenBank/DDBJ databases">
        <title>De Novo Assembly of kiwifruit Actinidia rufa.</title>
        <authorList>
            <person name="Sugita-Konishi S."/>
            <person name="Sato K."/>
            <person name="Mori E."/>
            <person name="Abe Y."/>
            <person name="Kisaki G."/>
            <person name="Hamano K."/>
            <person name="Suezawa K."/>
            <person name="Otani M."/>
            <person name="Fukuda T."/>
            <person name="Manabe T."/>
            <person name="Gomi K."/>
            <person name="Tabuchi M."/>
            <person name="Akimitsu K."/>
            <person name="Kataoka I."/>
        </authorList>
    </citation>
    <scope>NUCLEOTIDE SEQUENCE [LARGE SCALE GENOMIC DNA]</scope>
    <source>
        <strain evidence="11">cv. Fuchu</strain>
    </source>
</reference>
<accession>A0A7J0E1Z6</accession>
<comment type="subcellular location">
    <subcellularLocation>
        <location evidence="1">Membrane</location>
        <topology evidence="1">Multi-pass membrane protein</topology>
    </subcellularLocation>
</comment>
<comment type="caution">
    <text evidence="10">The sequence shown here is derived from an EMBL/GenBank/DDBJ whole genome shotgun (WGS) entry which is preliminary data.</text>
</comment>
<keyword evidence="7" id="KW-0568">Pathogenesis-related protein</keyword>
<feature type="transmembrane region" description="Helical" evidence="9">
    <location>
        <begin position="24"/>
        <end position="49"/>
    </location>
</feature>
<dbReference type="Pfam" id="PF03094">
    <property type="entry name" value="Mlo"/>
    <property type="match status" value="1"/>
</dbReference>
<gene>
    <name evidence="10" type="ORF">Acr_01g0002370</name>
</gene>
<dbReference type="EMBL" id="BJWL01000001">
    <property type="protein sequence ID" value="GFY80428.1"/>
    <property type="molecule type" value="Genomic_DNA"/>
</dbReference>
<evidence type="ECO:0000313" key="10">
    <source>
        <dbReference type="EMBL" id="GFY80428.1"/>
    </source>
</evidence>
<evidence type="ECO:0000256" key="9">
    <source>
        <dbReference type="SAM" id="Phobius"/>
    </source>
</evidence>
<dbReference type="Proteomes" id="UP000585474">
    <property type="component" value="Unassembled WGS sequence"/>
</dbReference>
<dbReference type="GO" id="GO:0016020">
    <property type="term" value="C:membrane"/>
    <property type="evidence" value="ECO:0007669"/>
    <property type="project" value="UniProtKB-SubCell"/>
</dbReference>